<feature type="transmembrane region" description="Helical" evidence="17">
    <location>
        <begin position="327"/>
        <end position="353"/>
    </location>
</feature>
<dbReference type="RefSeq" id="WP_308459777.1">
    <property type="nucleotide sequence ID" value="NZ_JAJEPS010000013.1"/>
</dbReference>
<comment type="subcellular location">
    <subcellularLocation>
        <location evidence="1">Membrane</location>
        <topology evidence="1">Multi-pass membrane protein</topology>
    </subcellularLocation>
</comment>
<feature type="transmembrane region" description="Helical" evidence="17">
    <location>
        <begin position="118"/>
        <end position="137"/>
    </location>
</feature>
<proteinExistence type="inferred from homology"/>
<evidence type="ECO:0000313" key="19">
    <source>
        <dbReference type="Proteomes" id="UP001198220"/>
    </source>
</evidence>
<keyword evidence="2" id="KW-0328">Glycosyltransferase</keyword>
<evidence type="ECO:0000256" key="2">
    <source>
        <dbReference type="ARBA" id="ARBA00022676"/>
    </source>
</evidence>
<dbReference type="PANTHER" id="PTHR30474:SF2">
    <property type="entry name" value="PEPTIDOGLYCAN GLYCOSYLTRANSFERASE FTSW-RELATED"/>
    <property type="match status" value="1"/>
</dbReference>
<organism evidence="18 19">
    <name type="scientific">Hominiventricola filiformis</name>
    <dbReference type="NCBI Taxonomy" id="2885352"/>
    <lineage>
        <taxon>Bacteria</taxon>
        <taxon>Bacillati</taxon>
        <taxon>Bacillota</taxon>
        <taxon>Clostridia</taxon>
        <taxon>Lachnospirales</taxon>
        <taxon>Lachnospiraceae</taxon>
        <taxon>Hominiventricola</taxon>
    </lineage>
</organism>
<evidence type="ECO:0000256" key="9">
    <source>
        <dbReference type="ARBA" id="ARBA00032370"/>
    </source>
</evidence>
<dbReference type="GO" id="GO:0009252">
    <property type="term" value="P:peptidoglycan biosynthetic process"/>
    <property type="evidence" value="ECO:0007669"/>
    <property type="project" value="UniProtKB-KW"/>
</dbReference>
<evidence type="ECO:0000313" key="18">
    <source>
        <dbReference type="EMBL" id="MCC2126995.1"/>
    </source>
</evidence>
<feature type="transmembrane region" description="Helical" evidence="17">
    <location>
        <begin position="400"/>
        <end position="424"/>
    </location>
</feature>
<feature type="transmembrane region" description="Helical" evidence="17">
    <location>
        <begin position="175"/>
        <end position="196"/>
    </location>
</feature>
<keyword evidence="19" id="KW-1185">Reference proteome</keyword>
<keyword evidence="7 17" id="KW-1133">Transmembrane helix</keyword>
<name>A0AAE3DC80_9FIRM</name>
<evidence type="ECO:0000256" key="5">
    <source>
        <dbReference type="ARBA" id="ARBA00022960"/>
    </source>
</evidence>
<evidence type="ECO:0000256" key="15">
    <source>
        <dbReference type="ARBA" id="ARBA00049902"/>
    </source>
</evidence>
<comment type="function">
    <text evidence="16">Peptidoglycan polymerase that is essential for cell division.</text>
</comment>
<dbReference type="GO" id="GO:0008360">
    <property type="term" value="P:regulation of cell shape"/>
    <property type="evidence" value="ECO:0007669"/>
    <property type="project" value="UniProtKB-KW"/>
</dbReference>
<keyword evidence="8 17" id="KW-0472">Membrane</keyword>
<protein>
    <recommendedName>
        <fullName evidence="12">Probable peptidoglycan glycosyltransferase FtsW</fullName>
        <ecNumber evidence="14">2.4.99.28</ecNumber>
    </recommendedName>
    <alternativeName>
        <fullName evidence="13">Cell division protein FtsW</fullName>
    </alternativeName>
    <alternativeName>
        <fullName evidence="10">Cell wall polymerase</fullName>
    </alternativeName>
    <alternativeName>
        <fullName evidence="9">Peptidoglycan polymerase</fullName>
    </alternativeName>
</protein>
<dbReference type="GO" id="GO:0051301">
    <property type="term" value="P:cell division"/>
    <property type="evidence" value="ECO:0007669"/>
    <property type="project" value="InterPro"/>
</dbReference>
<dbReference type="GO" id="GO:0005886">
    <property type="term" value="C:plasma membrane"/>
    <property type="evidence" value="ECO:0007669"/>
    <property type="project" value="TreeGrafter"/>
</dbReference>
<dbReference type="NCBIfam" id="NF038403">
    <property type="entry name" value="perm_prefix_1"/>
    <property type="match status" value="1"/>
</dbReference>
<evidence type="ECO:0000256" key="11">
    <source>
        <dbReference type="ARBA" id="ARBA00038053"/>
    </source>
</evidence>
<dbReference type="GO" id="GO:0008955">
    <property type="term" value="F:peptidoglycan glycosyltransferase activity"/>
    <property type="evidence" value="ECO:0007669"/>
    <property type="project" value="UniProtKB-EC"/>
</dbReference>
<dbReference type="Proteomes" id="UP001198220">
    <property type="component" value="Unassembled WGS sequence"/>
</dbReference>
<evidence type="ECO:0000256" key="1">
    <source>
        <dbReference type="ARBA" id="ARBA00004141"/>
    </source>
</evidence>
<feature type="transmembrane region" description="Helical" evidence="17">
    <location>
        <begin position="254"/>
        <end position="276"/>
    </location>
</feature>
<comment type="similarity">
    <text evidence="11">Belongs to the SEDS family. FtsW subfamily.</text>
</comment>
<comment type="catalytic activity">
    <reaction evidence="15">
        <text>[GlcNAc-(1-&gt;4)-Mur2Ac(oyl-L-Ala-gamma-D-Glu-L-Lys-D-Ala-D-Ala)](n)-di-trans,octa-cis-undecaprenyl diphosphate + beta-D-GlcNAc-(1-&gt;4)-Mur2Ac(oyl-L-Ala-gamma-D-Glu-L-Lys-D-Ala-D-Ala)-di-trans,octa-cis-undecaprenyl diphosphate = [GlcNAc-(1-&gt;4)-Mur2Ac(oyl-L-Ala-gamma-D-Glu-L-Lys-D-Ala-D-Ala)](n+1)-di-trans,octa-cis-undecaprenyl diphosphate + di-trans,octa-cis-undecaprenyl diphosphate + H(+)</text>
        <dbReference type="Rhea" id="RHEA:23708"/>
        <dbReference type="Rhea" id="RHEA-COMP:9602"/>
        <dbReference type="Rhea" id="RHEA-COMP:9603"/>
        <dbReference type="ChEBI" id="CHEBI:15378"/>
        <dbReference type="ChEBI" id="CHEBI:58405"/>
        <dbReference type="ChEBI" id="CHEBI:60033"/>
        <dbReference type="ChEBI" id="CHEBI:78435"/>
        <dbReference type="EC" id="2.4.99.28"/>
    </reaction>
</comment>
<sequence>MRMDEYLRTVTEQVRCSKIHDSIAEELKDHILDQAEAFEEEGTDHEQALELAVREMGDPVETGVALDRIHRPHMSVEMLVLVSLISVLSLVFYGAMLFLAGDNSINGMEYWFHQQVKYTVTGFLLMILVCRIDYSVLGKWSRQIAGGILLFILLSLVTGVQVYGRIYGLRVGPVMIPTFGMIWLYVPAYAAVLYTYRGRSYKGLTGLLIWTLLPVFLVLRLPGLNQAVMLLFICLLLFSIAVGKGWYQVSPRKMLAAVWGMMILAPAMMLGTGMLAEYQVKRLQAWLGYGEPSYAAQTAYECLRTSRLLGASGNHVWQKLPGWNSEYILVSLTSAYGLLAAVTAVALLLLLWVKMFHISSHQKNQLGMMVGYGCSMVLLAQSGLVLAMNLGLLPSAAITIPFFSAGGSNMVSSYILTGLVLSIYRYKDILPGNPVKRMHPASAE</sequence>
<gene>
    <name evidence="18" type="ORF">LKD36_12545</name>
</gene>
<dbReference type="PANTHER" id="PTHR30474">
    <property type="entry name" value="CELL CYCLE PROTEIN"/>
    <property type="match status" value="1"/>
</dbReference>
<keyword evidence="4 17" id="KW-0812">Transmembrane</keyword>
<evidence type="ECO:0000256" key="7">
    <source>
        <dbReference type="ARBA" id="ARBA00022989"/>
    </source>
</evidence>
<dbReference type="AlphaFoldDB" id="A0AAE3DC80"/>
<dbReference type="InterPro" id="IPR001182">
    <property type="entry name" value="FtsW/RodA"/>
</dbReference>
<evidence type="ECO:0000256" key="10">
    <source>
        <dbReference type="ARBA" id="ARBA00033270"/>
    </source>
</evidence>
<feature type="transmembrane region" description="Helical" evidence="17">
    <location>
        <begin position="227"/>
        <end position="247"/>
    </location>
</feature>
<evidence type="ECO:0000256" key="8">
    <source>
        <dbReference type="ARBA" id="ARBA00023136"/>
    </source>
</evidence>
<evidence type="ECO:0000256" key="17">
    <source>
        <dbReference type="SAM" id="Phobius"/>
    </source>
</evidence>
<dbReference type="InterPro" id="IPR047928">
    <property type="entry name" value="Perm_prefix_1"/>
</dbReference>
<evidence type="ECO:0000256" key="12">
    <source>
        <dbReference type="ARBA" id="ARBA00041185"/>
    </source>
</evidence>
<feature type="transmembrane region" description="Helical" evidence="17">
    <location>
        <begin position="365"/>
        <end position="388"/>
    </location>
</feature>
<feature type="transmembrane region" description="Helical" evidence="17">
    <location>
        <begin position="203"/>
        <end position="221"/>
    </location>
</feature>
<evidence type="ECO:0000256" key="16">
    <source>
        <dbReference type="ARBA" id="ARBA00049966"/>
    </source>
</evidence>
<evidence type="ECO:0000256" key="13">
    <source>
        <dbReference type="ARBA" id="ARBA00041418"/>
    </source>
</evidence>
<feature type="transmembrane region" description="Helical" evidence="17">
    <location>
        <begin position="144"/>
        <end position="163"/>
    </location>
</feature>
<reference evidence="18 19" key="1">
    <citation type="submission" date="2021-10" db="EMBL/GenBank/DDBJ databases">
        <title>Anaerobic single-cell dispensing facilitates the cultivation of human gut bacteria.</title>
        <authorList>
            <person name="Afrizal A."/>
        </authorList>
    </citation>
    <scope>NUCLEOTIDE SEQUENCE [LARGE SCALE GENOMIC DNA]</scope>
    <source>
        <strain evidence="18 19">CLA-AA-H276</strain>
    </source>
</reference>
<keyword evidence="3" id="KW-0808">Transferase</keyword>
<comment type="caution">
    <text evidence="18">The sequence shown here is derived from an EMBL/GenBank/DDBJ whole genome shotgun (WGS) entry which is preliminary data.</text>
</comment>
<evidence type="ECO:0000256" key="6">
    <source>
        <dbReference type="ARBA" id="ARBA00022984"/>
    </source>
</evidence>
<dbReference type="EMBL" id="JAJEPS010000013">
    <property type="protein sequence ID" value="MCC2126995.1"/>
    <property type="molecule type" value="Genomic_DNA"/>
</dbReference>
<evidence type="ECO:0000256" key="14">
    <source>
        <dbReference type="ARBA" id="ARBA00044770"/>
    </source>
</evidence>
<dbReference type="GO" id="GO:0032153">
    <property type="term" value="C:cell division site"/>
    <property type="evidence" value="ECO:0007669"/>
    <property type="project" value="TreeGrafter"/>
</dbReference>
<dbReference type="Pfam" id="PF01098">
    <property type="entry name" value="FTSW_RODA_SPOVE"/>
    <property type="match status" value="1"/>
</dbReference>
<keyword evidence="6" id="KW-0573">Peptidoglycan synthesis</keyword>
<accession>A0AAE3DC80</accession>
<evidence type="ECO:0000256" key="4">
    <source>
        <dbReference type="ARBA" id="ARBA00022692"/>
    </source>
</evidence>
<dbReference type="GO" id="GO:0015648">
    <property type="term" value="F:lipid-linked peptidoglycan transporter activity"/>
    <property type="evidence" value="ECO:0007669"/>
    <property type="project" value="TreeGrafter"/>
</dbReference>
<evidence type="ECO:0000256" key="3">
    <source>
        <dbReference type="ARBA" id="ARBA00022679"/>
    </source>
</evidence>
<feature type="transmembrane region" description="Helical" evidence="17">
    <location>
        <begin position="78"/>
        <end position="98"/>
    </location>
</feature>
<keyword evidence="5" id="KW-0133">Cell shape</keyword>
<dbReference type="EC" id="2.4.99.28" evidence="14"/>